<keyword evidence="17" id="KW-0968">Cytoplasmic vesicle</keyword>
<dbReference type="PANTHER" id="PTHR15071">
    <property type="entry name" value="MANNOSE-6-PHOSPHATE RECEPTOR FAMILY MEMBER"/>
    <property type="match status" value="1"/>
</dbReference>
<dbReference type="PROSITE" id="PS51914">
    <property type="entry name" value="MRH"/>
    <property type="match status" value="1"/>
</dbReference>
<feature type="signal peptide" evidence="20">
    <location>
        <begin position="1"/>
        <end position="24"/>
    </location>
</feature>
<evidence type="ECO:0000256" key="20">
    <source>
        <dbReference type="SAM" id="SignalP"/>
    </source>
</evidence>
<dbReference type="AlphaFoldDB" id="A0A9W9K0I6"/>
<dbReference type="SUPFAM" id="SSF50911">
    <property type="entry name" value="Mannose 6-phosphate receptor domain"/>
    <property type="match status" value="1"/>
</dbReference>
<dbReference type="Proteomes" id="UP001149165">
    <property type="component" value="Unassembled WGS sequence"/>
</dbReference>
<gene>
    <name evidence="22" type="ORF">N7456_012219</name>
</gene>
<evidence type="ECO:0000256" key="13">
    <source>
        <dbReference type="ARBA" id="ARBA00023034"/>
    </source>
</evidence>
<dbReference type="EMBL" id="JAPQKH010000007">
    <property type="protein sequence ID" value="KAJ5088603.1"/>
    <property type="molecule type" value="Genomic_DNA"/>
</dbReference>
<dbReference type="InterPro" id="IPR009011">
    <property type="entry name" value="Man6P_isomerase_rcpt-bd_dom_sf"/>
</dbReference>
<evidence type="ECO:0000256" key="1">
    <source>
        <dbReference type="ARBA" id="ARBA00004304"/>
    </source>
</evidence>
<evidence type="ECO:0000256" key="16">
    <source>
        <dbReference type="ARBA" id="ARBA00023157"/>
    </source>
</evidence>
<dbReference type="GO" id="GO:0034045">
    <property type="term" value="C:phagophore assembly site membrane"/>
    <property type="evidence" value="ECO:0007669"/>
    <property type="project" value="UniProtKB-SubCell"/>
</dbReference>
<dbReference type="GO" id="GO:0031966">
    <property type="term" value="C:mitochondrial membrane"/>
    <property type="evidence" value="ECO:0007669"/>
    <property type="project" value="UniProtKB-SubCell"/>
</dbReference>
<keyword evidence="14" id="KW-0496">Mitochondrion</keyword>
<evidence type="ECO:0000256" key="6">
    <source>
        <dbReference type="ARBA" id="ARBA00013776"/>
    </source>
</evidence>
<feature type="domain" description="MRH" evidence="21">
    <location>
        <begin position="28"/>
        <end position="241"/>
    </location>
</feature>
<evidence type="ECO:0000259" key="21">
    <source>
        <dbReference type="PROSITE" id="PS51914"/>
    </source>
</evidence>
<dbReference type="GO" id="GO:0006914">
    <property type="term" value="P:autophagy"/>
    <property type="evidence" value="ECO:0007669"/>
    <property type="project" value="UniProtKB-KW"/>
</dbReference>
<feature type="compositionally biased region" description="Basic and acidic residues" evidence="18">
    <location>
        <begin position="190"/>
        <end position="211"/>
    </location>
</feature>
<evidence type="ECO:0000256" key="5">
    <source>
        <dbReference type="ARBA" id="ARBA00005363"/>
    </source>
</evidence>
<evidence type="ECO:0000256" key="17">
    <source>
        <dbReference type="ARBA" id="ARBA00023329"/>
    </source>
</evidence>
<keyword evidence="9 20" id="KW-0732">Signal</keyword>
<evidence type="ECO:0000256" key="12">
    <source>
        <dbReference type="ARBA" id="ARBA00023006"/>
    </source>
</evidence>
<evidence type="ECO:0000256" key="4">
    <source>
        <dbReference type="ARBA" id="ARBA00004614"/>
    </source>
</evidence>
<comment type="caution">
    <text evidence="22">The sequence shown here is derived from an EMBL/GenBank/DDBJ whole genome shotgun (WGS) entry which is preliminary data.</text>
</comment>
<evidence type="ECO:0000313" key="23">
    <source>
        <dbReference type="Proteomes" id="UP001149165"/>
    </source>
</evidence>
<evidence type="ECO:0000256" key="19">
    <source>
        <dbReference type="SAM" id="Phobius"/>
    </source>
</evidence>
<keyword evidence="10" id="KW-0653">Protein transport</keyword>
<reference evidence="22" key="1">
    <citation type="submission" date="2022-11" db="EMBL/GenBank/DDBJ databases">
        <authorList>
            <person name="Petersen C."/>
        </authorList>
    </citation>
    <scope>NUCLEOTIDE SEQUENCE</scope>
    <source>
        <strain evidence="22">IBT 30069</strain>
    </source>
</reference>
<name>A0A9W9K0I6_9EURO</name>
<evidence type="ECO:0000256" key="7">
    <source>
        <dbReference type="ARBA" id="ARBA00022448"/>
    </source>
</evidence>
<accession>A0A9W9K0I6</accession>
<evidence type="ECO:0000256" key="8">
    <source>
        <dbReference type="ARBA" id="ARBA00022692"/>
    </source>
</evidence>
<feature type="transmembrane region" description="Helical" evidence="19">
    <location>
        <begin position="256"/>
        <end position="276"/>
    </location>
</feature>
<dbReference type="InterPro" id="IPR018939">
    <property type="entry name" value="Autophagy-rel_prot_27"/>
</dbReference>
<feature type="chain" id="PRO_5040810277" description="Autophagy-related protein 27" evidence="20">
    <location>
        <begin position="25"/>
        <end position="329"/>
    </location>
</feature>
<evidence type="ECO:0000256" key="18">
    <source>
        <dbReference type="SAM" id="MobiDB-lite"/>
    </source>
</evidence>
<keyword evidence="11 19" id="KW-1133">Transmembrane helix</keyword>
<dbReference type="Pfam" id="PF09451">
    <property type="entry name" value="ATG27"/>
    <property type="match status" value="1"/>
</dbReference>
<keyword evidence="13" id="KW-0333">Golgi apparatus</keyword>
<organism evidence="22 23">
    <name type="scientific">Penicillium angulare</name>
    <dbReference type="NCBI Taxonomy" id="116970"/>
    <lineage>
        <taxon>Eukaryota</taxon>
        <taxon>Fungi</taxon>
        <taxon>Dikarya</taxon>
        <taxon>Ascomycota</taxon>
        <taxon>Pezizomycotina</taxon>
        <taxon>Eurotiomycetes</taxon>
        <taxon>Eurotiomycetidae</taxon>
        <taxon>Eurotiales</taxon>
        <taxon>Aspergillaceae</taxon>
        <taxon>Penicillium</taxon>
    </lineage>
</organism>
<dbReference type="GO" id="GO:0030659">
    <property type="term" value="C:cytoplasmic vesicle membrane"/>
    <property type="evidence" value="ECO:0007669"/>
    <property type="project" value="UniProtKB-SubCell"/>
</dbReference>
<feature type="region of interest" description="Disordered" evidence="18">
    <location>
        <begin position="180"/>
        <end position="214"/>
    </location>
</feature>
<dbReference type="GO" id="GO:0000139">
    <property type="term" value="C:Golgi membrane"/>
    <property type="evidence" value="ECO:0007669"/>
    <property type="project" value="UniProtKB-SubCell"/>
</dbReference>
<evidence type="ECO:0000256" key="10">
    <source>
        <dbReference type="ARBA" id="ARBA00022927"/>
    </source>
</evidence>
<proteinExistence type="inferred from homology"/>
<keyword evidence="16" id="KW-1015">Disulfide bond</keyword>
<evidence type="ECO:0000256" key="15">
    <source>
        <dbReference type="ARBA" id="ARBA00023136"/>
    </source>
</evidence>
<dbReference type="Gene3D" id="2.70.130.10">
    <property type="entry name" value="Mannose-6-phosphate receptor binding domain"/>
    <property type="match status" value="1"/>
</dbReference>
<dbReference type="GO" id="GO:0015031">
    <property type="term" value="P:protein transport"/>
    <property type="evidence" value="ECO:0007669"/>
    <property type="project" value="UniProtKB-KW"/>
</dbReference>
<reference evidence="22" key="2">
    <citation type="journal article" date="2023" name="IMA Fungus">
        <title>Comparative genomic study of the Penicillium genus elucidates a diverse pangenome and 15 lateral gene transfer events.</title>
        <authorList>
            <person name="Petersen C."/>
            <person name="Sorensen T."/>
            <person name="Nielsen M.R."/>
            <person name="Sondergaard T.E."/>
            <person name="Sorensen J.L."/>
            <person name="Fitzpatrick D.A."/>
            <person name="Frisvad J.C."/>
            <person name="Nielsen K.L."/>
        </authorList>
    </citation>
    <scope>NUCLEOTIDE SEQUENCE</scope>
    <source>
        <strain evidence="22">IBT 30069</strain>
    </source>
</reference>
<keyword evidence="7" id="KW-0813">Transport</keyword>
<keyword evidence="8 19" id="KW-0812">Transmembrane</keyword>
<evidence type="ECO:0000256" key="2">
    <source>
        <dbReference type="ARBA" id="ARBA00004358"/>
    </source>
</evidence>
<keyword evidence="23" id="KW-1185">Reference proteome</keyword>
<evidence type="ECO:0000256" key="3">
    <source>
        <dbReference type="ARBA" id="ARBA00004472"/>
    </source>
</evidence>
<dbReference type="PANTHER" id="PTHR15071:SF13">
    <property type="entry name" value="AUTOPHAGY-RELATED PROTEIN 27"/>
    <property type="match status" value="1"/>
</dbReference>
<comment type="similarity">
    <text evidence="5">Belongs to the ATG27 family.</text>
</comment>
<keyword evidence="12" id="KW-0072">Autophagy</keyword>
<protein>
    <recommendedName>
        <fullName evidence="6">Autophagy-related protein 27</fullName>
    </recommendedName>
</protein>
<evidence type="ECO:0000256" key="11">
    <source>
        <dbReference type="ARBA" id="ARBA00022989"/>
    </source>
</evidence>
<evidence type="ECO:0000313" key="22">
    <source>
        <dbReference type="EMBL" id="KAJ5088603.1"/>
    </source>
</evidence>
<evidence type="ECO:0000256" key="14">
    <source>
        <dbReference type="ARBA" id="ARBA00023128"/>
    </source>
</evidence>
<comment type="subcellular location">
    <subcellularLocation>
        <location evidence="2">Cytoplasmic vesicle membrane</location>
        <topology evidence="2">Single-pass type I membrane protein</topology>
    </subcellularLocation>
    <subcellularLocation>
        <location evidence="4">Golgi apparatus membrane</location>
        <topology evidence="4">Single-pass type I membrane protein</topology>
    </subcellularLocation>
    <subcellularLocation>
        <location evidence="1">Mitochondrion membrane</location>
        <topology evidence="1">Single-pass membrane protein</topology>
    </subcellularLocation>
    <subcellularLocation>
        <location evidence="3">Preautophagosomal structure membrane</location>
        <topology evidence="3">Single-pass type I membrane protein</topology>
    </subcellularLocation>
</comment>
<dbReference type="InterPro" id="IPR044865">
    <property type="entry name" value="MRH_dom"/>
</dbReference>
<dbReference type="OrthoDB" id="29460at2759"/>
<sequence length="329" mass="36401">MRIQSSGISLLLSLPALFSGLGLAADAFKCDQIKAADHTFDLSGLKGAHEVSYTSENQTDNYVVSTTYVMNICDVLHSAANRDGEKCGTDKNICGFPKTHAKDNHGNETFAYPVADLVGEGEKAPLATPLKEIDDKKEGLRLKMFGGEYRAHVEGETKPAAAIIDFQCDPDRSGLEGIVSTEDVLENGDANEKEKEKDIARRAEDKSEKPDPSLQIVSFGPDKDNTYILKLDWKTRYACYDYKGGNSGNTDPSKHWGFFTWMIIILFLAIAAYLIFGSWLNYNRYGARGWDLLPHGDTLRDVPYIFQDWFRRVVNTVQGGGSRGGYSAV</sequence>
<keyword evidence="15 19" id="KW-0472">Membrane</keyword>
<evidence type="ECO:0000256" key="9">
    <source>
        <dbReference type="ARBA" id="ARBA00022729"/>
    </source>
</evidence>